<keyword evidence="4" id="KW-1185">Reference proteome</keyword>
<comment type="caution">
    <text evidence="3">The sequence shown here is derived from an EMBL/GenBank/DDBJ whole genome shotgun (WGS) entry which is preliminary data.</text>
</comment>
<name>A0AAN7JZI4_9MYRT</name>
<gene>
    <name evidence="3" type="ORF">SAY87_009366</name>
</gene>
<dbReference type="EMBL" id="JAXIOK010000014">
    <property type="protein sequence ID" value="KAK4755609.1"/>
    <property type="molecule type" value="Genomic_DNA"/>
</dbReference>
<dbReference type="Proteomes" id="UP001345219">
    <property type="component" value="Chromosome 8"/>
</dbReference>
<evidence type="ECO:0000256" key="2">
    <source>
        <dbReference type="SAM" id="SignalP"/>
    </source>
</evidence>
<keyword evidence="2" id="KW-0732">Signal</keyword>
<feature type="region of interest" description="Disordered" evidence="1">
    <location>
        <begin position="77"/>
        <end position="109"/>
    </location>
</feature>
<proteinExistence type="predicted"/>
<evidence type="ECO:0000313" key="3">
    <source>
        <dbReference type="EMBL" id="KAK4755609.1"/>
    </source>
</evidence>
<evidence type="ECO:0000256" key="1">
    <source>
        <dbReference type="SAM" id="MobiDB-lite"/>
    </source>
</evidence>
<sequence>MGAVVFVSLPLLLLVILVGIGAYHYGKRKGVEEGQLMAAQGLGPQMISPEIGLQTPPHYSTYPPAYGVMDTPPVAAVPPSQAQPYHPPATNFTGNTPPAYFKQDQAVNH</sequence>
<accession>A0AAN7JZI4</accession>
<reference evidence="3 4" key="1">
    <citation type="journal article" date="2023" name="Hortic Res">
        <title>Pangenome of water caltrop reveals structural variations and asymmetric subgenome divergence after allopolyploidization.</title>
        <authorList>
            <person name="Zhang X."/>
            <person name="Chen Y."/>
            <person name="Wang L."/>
            <person name="Yuan Y."/>
            <person name="Fang M."/>
            <person name="Shi L."/>
            <person name="Lu R."/>
            <person name="Comes H.P."/>
            <person name="Ma Y."/>
            <person name="Chen Y."/>
            <person name="Huang G."/>
            <person name="Zhou Y."/>
            <person name="Zheng Z."/>
            <person name="Qiu Y."/>
        </authorList>
    </citation>
    <scope>NUCLEOTIDE SEQUENCE [LARGE SCALE GENOMIC DNA]</scope>
    <source>
        <tissue evidence="3">Roots</tissue>
    </source>
</reference>
<feature type="chain" id="PRO_5043049300" evidence="2">
    <location>
        <begin position="23"/>
        <end position="109"/>
    </location>
</feature>
<evidence type="ECO:0000313" key="4">
    <source>
        <dbReference type="Proteomes" id="UP001345219"/>
    </source>
</evidence>
<dbReference type="AlphaFoldDB" id="A0AAN7JZI4"/>
<protein>
    <submittedName>
        <fullName evidence="3">Uncharacterized protein</fullName>
    </submittedName>
</protein>
<feature type="signal peptide" evidence="2">
    <location>
        <begin position="1"/>
        <end position="22"/>
    </location>
</feature>
<organism evidence="3 4">
    <name type="scientific">Trapa incisa</name>
    <dbReference type="NCBI Taxonomy" id="236973"/>
    <lineage>
        <taxon>Eukaryota</taxon>
        <taxon>Viridiplantae</taxon>
        <taxon>Streptophyta</taxon>
        <taxon>Embryophyta</taxon>
        <taxon>Tracheophyta</taxon>
        <taxon>Spermatophyta</taxon>
        <taxon>Magnoliopsida</taxon>
        <taxon>eudicotyledons</taxon>
        <taxon>Gunneridae</taxon>
        <taxon>Pentapetalae</taxon>
        <taxon>rosids</taxon>
        <taxon>malvids</taxon>
        <taxon>Myrtales</taxon>
        <taxon>Lythraceae</taxon>
        <taxon>Trapa</taxon>
    </lineage>
</organism>